<evidence type="ECO:0000313" key="2">
    <source>
        <dbReference type="Proteomes" id="UP000822688"/>
    </source>
</evidence>
<name>A0A8T0GLG8_CERPU</name>
<sequence length="89" mass="9771">MASRSNCSRRIFVARLLPAPALFQSRYTRVCGPHHRSGVGACEEVCRESTSAAIVALTFTALHPAYVDGLCMSWVSPNFLLCWICEPSP</sequence>
<evidence type="ECO:0000313" key="1">
    <source>
        <dbReference type="EMBL" id="KAG0559059.1"/>
    </source>
</evidence>
<dbReference type="AlphaFoldDB" id="A0A8T0GLG8"/>
<organism evidence="1 2">
    <name type="scientific">Ceratodon purpureus</name>
    <name type="common">Fire moss</name>
    <name type="synonym">Dicranum purpureum</name>
    <dbReference type="NCBI Taxonomy" id="3225"/>
    <lineage>
        <taxon>Eukaryota</taxon>
        <taxon>Viridiplantae</taxon>
        <taxon>Streptophyta</taxon>
        <taxon>Embryophyta</taxon>
        <taxon>Bryophyta</taxon>
        <taxon>Bryophytina</taxon>
        <taxon>Bryopsida</taxon>
        <taxon>Dicranidae</taxon>
        <taxon>Pseudoditrichales</taxon>
        <taxon>Ditrichaceae</taxon>
        <taxon>Ceratodon</taxon>
    </lineage>
</organism>
<dbReference type="EMBL" id="CM026431">
    <property type="protein sequence ID" value="KAG0559059.1"/>
    <property type="molecule type" value="Genomic_DNA"/>
</dbReference>
<reference evidence="1" key="1">
    <citation type="submission" date="2020-06" db="EMBL/GenBank/DDBJ databases">
        <title>WGS assembly of Ceratodon purpureus strain R40.</title>
        <authorList>
            <person name="Carey S.B."/>
            <person name="Jenkins J."/>
            <person name="Shu S."/>
            <person name="Lovell J.T."/>
            <person name="Sreedasyam A."/>
            <person name="Maumus F."/>
            <person name="Tiley G.P."/>
            <person name="Fernandez-Pozo N."/>
            <person name="Barry K."/>
            <person name="Chen C."/>
            <person name="Wang M."/>
            <person name="Lipzen A."/>
            <person name="Daum C."/>
            <person name="Saski C.A."/>
            <person name="Payton A.C."/>
            <person name="Mcbreen J.C."/>
            <person name="Conrad R.E."/>
            <person name="Kollar L.M."/>
            <person name="Olsson S."/>
            <person name="Huttunen S."/>
            <person name="Landis J.B."/>
            <person name="Wickett N.J."/>
            <person name="Johnson M.G."/>
            <person name="Rensing S.A."/>
            <person name="Grimwood J."/>
            <person name="Schmutz J."/>
            <person name="Mcdaniel S.F."/>
        </authorList>
    </citation>
    <scope>NUCLEOTIDE SEQUENCE</scope>
    <source>
        <strain evidence="1">R40</strain>
    </source>
</reference>
<keyword evidence="2" id="KW-1185">Reference proteome</keyword>
<comment type="caution">
    <text evidence="1">The sequence shown here is derived from an EMBL/GenBank/DDBJ whole genome shotgun (WGS) entry which is preliminary data.</text>
</comment>
<dbReference type="Proteomes" id="UP000822688">
    <property type="component" value="Chromosome 10"/>
</dbReference>
<gene>
    <name evidence="1" type="ORF">KC19_10G075800</name>
</gene>
<accession>A0A8T0GLG8</accession>
<proteinExistence type="predicted"/>
<protein>
    <submittedName>
        <fullName evidence="1">Uncharacterized protein</fullName>
    </submittedName>
</protein>